<proteinExistence type="predicted"/>
<feature type="region of interest" description="Disordered" evidence="1">
    <location>
        <begin position="1"/>
        <end position="28"/>
    </location>
</feature>
<organism evidence="2">
    <name type="scientific">bioreactor metagenome</name>
    <dbReference type="NCBI Taxonomy" id="1076179"/>
    <lineage>
        <taxon>unclassified sequences</taxon>
        <taxon>metagenomes</taxon>
        <taxon>ecological metagenomes</taxon>
    </lineage>
</organism>
<sequence>MGSKREVRILPEKKKMGRPTDNPKGTPIHVRLDEEASTILNQYCEQKQVSKMEAARRGIKKLKDDLDK</sequence>
<protein>
    <recommendedName>
        <fullName evidence="3">Ribbon-helix-helix protein CopG domain-containing protein</fullName>
    </recommendedName>
</protein>
<evidence type="ECO:0008006" key="3">
    <source>
        <dbReference type="Google" id="ProtNLM"/>
    </source>
</evidence>
<comment type="caution">
    <text evidence="2">The sequence shown here is derived from an EMBL/GenBank/DDBJ whole genome shotgun (WGS) entry which is preliminary data.</text>
</comment>
<gene>
    <name evidence="2" type="ORF">SDC9_105945</name>
</gene>
<evidence type="ECO:0000256" key="1">
    <source>
        <dbReference type="SAM" id="MobiDB-lite"/>
    </source>
</evidence>
<feature type="compositionally biased region" description="Basic and acidic residues" evidence="1">
    <location>
        <begin position="1"/>
        <end position="14"/>
    </location>
</feature>
<evidence type="ECO:0000313" key="2">
    <source>
        <dbReference type="EMBL" id="MPM59107.1"/>
    </source>
</evidence>
<name>A0A645B103_9ZZZZ</name>
<dbReference type="EMBL" id="VSSQ01017125">
    <property type="protein sequence ID" value="MPM59107.1"/>
    <property type="molecule type" value="Genomic_DNA"/>
</dbReference>
<accession>A0A645B103</accession>
<reference evidence="2" key="1">
    <citation type="submission" date="2019-08" db="EMBL/GenBank/DDBJ databases">
        <authorList>
            <person name="Kucharzyk K."/>
            <person name="Murdoch R.W."/>
            <person name="Higgins S."/>
            <person name="Loffler F."/>
        </authorList>
    </citation>
    <scope>NUCLEOTIDE SEQUENCE</scope>
</reference>
<dbReference type="AlphaFoldDB" id="A0A645B103"/>